<dbReference type="InterPro" id="IPR011466">
    <property type="entry name" value="DUF1572"/>
</dbReference>
<comment type="caution">
    <text evidence="1">The sequence shown here is derived from an EMBL/GenBank/DDBJ whole genome shotgun (WGS) entry which is preliminary data.</text>
</comment>
<sequence>MDKEFQIIEELKQNALYRIDESTRMIKKSLADISEEEVWQKPNDALNSIANLMLHLCGNISQYAISSLGETEDTRNRDVEFATSGGFTKEELMKKLDIVVDSAKRIIFDATPEQLVRKRSVQGFSFSGIGIILHVVEHYSYHTGQIAFWVKQLKNKDLGFYDGVDLNVKSPLTPKGEHLDYKETNYEKL</sequence>
<dbReference type="Pfam" id="PF07609">
    <property type="entry name" value="DUF1572"/>
    <property type="match status" value="1"/>
</dbReference>
<proteinExistence type="predicted"/>
<dbReference type="Proteomes" id="UP000295274">
    <property type="component" value="Unassembled WGS sequence"/>
</dbReference>
<accession>A0A4R7DKQ1</accession>
<dbReference type="RefSeq" id="WP_133671006.1">
    <property type="nucleotide sequence ID" value="NZ_SNZW01000001.1"/>
</dbReference>
<evidence type="ECO:0000313" key="1">
    <source>
        <dbReference type="EMBL" id="TDS20764.1"/>
    </source>
</evidence>
<dbReference type="AlphaFoldDB" id="A0A4R7DKQ1"/>
<reference evidence="1 2" key="1">
    <citation type="submission" date="2019-03" db="EMBL/GenBank/DDBJ databases">
        <title>Genomic Encyclopedia of Type Strains, Phase III (KMG-III): the genomes of soil and plant-associated and newly described type strains.</title>
        <authorList>
            <person name="Whitman W."/>
        </authorList>
    </citation>
    <scope>NUCLEOTIDE SEQUENCE [LARGE SCALE GENOMIC DNA]</scope>
    <source>
        <strain evidence="1 2">CECT 8455</strain>
    </source>
</reference>
<organism evidence="1 2">
    <name type="scientific">Maribacter caenipelagi</name>
    <dbReference type="NCBI Taxonomy" id="1447781"/>
    <lineage>
        <taxon>Bacteria</taxon>
        <taxon>Pseudomonadati</taxon>
        <taxon>Bacteroidota</taxon>
        <taxon>Flavobacteriia</taxon>
        <taxon>Flavobacteriales</taxon>
        <taxon>Flavobacteriaceae</taxon>
        <taxon>Maribacter</taxon>
    </lineage>
</organism>
<keyword evidence="2" id="KW-1185">Reference proteome</keyword>
<dbReference type="Gene3D" id="1.20.120.450">
    <property type="entry name" value="dinb family like domain"/>
    <property type="match status" value="1"/>
</dbReference>
<evidence type="ECO:0000313" key="2">
    <source>
        <dbReference type="Proteomes" id="UP000295274"/>
    </source>
</evidence>
<dbReference type="OrthoDB" id="893570at2"/>
<dbReference type="InterPro" id="IPR034660">
    <property type="entry name" value="DinB/YfiT-like"/>
</dbReference>
<protein>
    <submittedName>
        <fullName evidence="1">Putative damage-inducible protein DinB</fullName>
    </submittedName>
</protein>
<dbReference type="EMBL" id="SNZW01000001">
    <property type="protein sequence ID" value="TDS20764.1"/>
    <property type="molecule type" value="Genomic_DNA"/>
</dbReference>
<name>A0A4R7DKQ1_9FLAO</name>
<dbReference type="SUPFAM" id="SSF109854">
    <property type="entry name" value="DinB/YfiT-like putative metalloenzymes"/>
    <property type="match status" value="1"/>
</dbReference>
<gene>
    <name evidence="1" type="ORF">DFQ03_0017</name>
</gene>